<feature type="compositionally biased region" description="Polar residues" evidence="1">
    <location>
        <begin position="16"/>
        <end position="28"/>
    </location>
</feature>
<feature type="compositionally biased region" description="Low complexity" evidence="1">
    <location>
        <begin position="300"/>
        <end position="327"/>
    </location>
</feature>
<sequence>MTLPPFFPSQASALSSTVMDSNVTNERNPSGLKPRISPEDEAAHLLLSMSNLASKELSSEKQRNTEYDSSHVSSLPHEASHNEDDDGGSRRRCTSPHHSNDMSQEAEVDHPEHASSSSASSQIWKNNPRRTVSIDEDTAAASPPPPVEFVDLKYKMDSTPPGMFSGGNVHTPRPSFFQHRLPHYHRILHRPAVITPVGTMGRPVVNLASNVSVLDRPTVPSLVQSLSAFWPPAPPQHHRRFELELDLERMVSRTVSRTAPVTSSPPPPPVELEIPQNFPKLPPLLSMKRDKLRHKNLIAEQQQKQEQQQQQQELHMQLSMESDNSVSSEEDNSSRDCDAEQEKRDSFHQRPFDESGILRTRKGTPNCSKPTLPSINENKSPQRKFGKKFSWKNYPELEDFLITNRPDYLRHSAQNYTLEQKDYNNTLTARLIDYADQCGYGNLLDQKYKQDFGSFTAIRDRIRGYYKSFLQSSRRREQRRQKRIEKQRQQQPQTKATAVAAAMATH</sequence>
<organism evidence="2 3">
    <name type="scientific">Nitzschia inconspicua</name>
    <dbReference type="NCBI Taxonomy" id="303405"/>
    <lineage>
        <taxon>Eukaryota</taxon>
        <taxon>Sar</taxon>
        <taxon>Stramenopiles</taxon>
        <taxon>Ochrophyta</taxon>
        <taxon>Bacillariophyta</taxon>
        <taxon>Bacillariophyceae</taxon>
        <taxon>Bacillariophycidae</taxon>
        <taxon>Bacillariales</taxon>
        <taxon>Bacillariaceae</taxon>
        <taxon>Nitzschia</taxon>
    </lineage>
</organism>
<protein>
    <submittedName>
        <fullName evidence="2">Uncharacterized protein</fullName>
    </submittedName>
</protein>
<reference evidence="2" key="1">
    <citation type="journal article" date="2021" name="Sci. Rep.">
        <title>Diploid genomic architecture of Nitzschia inconspicua, an elite biomass production diatom.</title>
        <authorList>
            <person name="Oliver A."/>
            <person name="Podell S."/>
            <person name="Pinowska A."/>
            <person name="Traller J.C."/>
            <person name="Smith S.R."/>
            <person name="McClure R."/>
            <person name="Beliaev A."/>
            <person name="Bohutskyi P."/>
            <person name="Hill E.A."/>
            <person name="Rabines A."/>
            <person name="Zheng H."/>
            <person name="Allen L.Z."/>
            <person name="Kuo A."/>
            <person name="Grigoriev I.V."/>
            <person name="Allen A.E."/>
            <person name="Hazlebeck D."/>
            <person name="Allen E.E."/>
        </authorList>
    </citation>
    <scope>NUCLEOTIDE SEQUENCE</scope>
    <source>
        <strain evidence="2">Hildebrandi</strain>
    </source>
</reference>
<feature type="compositionally biased region" description="Basic and acidic residues" evidence="1">
    <location>
        <begin position="332"/>
        <end position="353"/>
    </location>
</feature>
<name>A0A9K3PEX2_9STRA</name>
<dbReference type="AlphaFoldDB" id="A0A9K3PEX2"/>
<feature type="region of interest" description="Disordered" evidence="1">
    <location>
        <begin position="300"/>
        <end position="383"/>
    </location>
</feature>
<evidence type="ECO:0000313" key="3">
    <source>
        <dbReference type="Proteomes" id="UP000693970"/>
    </source>
</evidence>
<feature type="compositionally biased region" description="Low complexity" evidence="1">
    <location>
        <begin position="489"/>
        <end position="506"/>
    </location>
</feature>
<gene>
    <name evidence="2" type="ORF">IV203_032316</name>
</gene>
<feature type="region of interest" description="Disordered" evidence="1">
    <location>
        <begin position="484"/>
        <end position="506"/>
    </location>
</feature>
<feature type="compositionally biased region" description="Polar residues" evidence="1">
    <location>
        <begin position="363"/>
        <end position="379"/>
    </location>
</feature>
<reference evidence="2" key="2">
    <citation type="submission" date="2021-04" db="EMBL/GenBank/DDBJ databases">
        <authorList>
            <person name="Podell S."/>
        </authorList>
    </citation>
    <scope>NUCLEOTIDE SEQUENCE</scope>
    <source>
        <strain evidence="2">Hildebrandi</strain>
    </source>
</reference>
<evidence type="ECO:0000313" key="2">
    <source>
        <dbReference type="EMBL" id="KAG7344785.1"/>
    </source>
</evidence>
<feature type="region of interest" description="Disordered" evidence="1">
    <location>
        <begin position="16"/>
        <end position="127"/>
    </location>
</feature>
<proteinExistence type="predicted"/>
<accession>A0A9K3PEX2</accession>
<dbReference type="EMBL" id="JAGRRH010000022">
    <property type="protein sequence ID" value="KAG7344785.1"/>
    <property type="molecule type" value="Genomic_DNA"/>
</dbReference>
<keyword evidence="3" id="KW-1185">Reference proteome</keyword>
<feature type="region of interest" description="Disordered" evidence="1">
    <location>
        <begin position="256"/>
        <end position="283"/>
    </location>
</feature>
<dbReference type="Proteomes" id="UP000693970">
    <property type="component" value="Unassembled WGS sequence"/>
</dbReference>
<feature type="compositionally biased region" description="Basic and acidic residues" evidence="1">
    <location>
        <begin position="57"/>
        <end position="69"/>
    </location>
</feature>
<evidence type="ECO:0000256" key="1">
    <source>
        <dbReference type="SAM" id="MobiDB-lite"/>
    </source>
</evidence>
<comment type="caution">
    <text evidence="2">The sequence shown here is derived from an EMBL/GenBank/DDBJ whole genome shotgun (WGS) entry which is preliminary data.</text>
</comment>